<dbReference type="Gene3D" id="3.90.180.10">
    <property type="entry name" value="Medium-chain alcohol dehydrogenases, catalytic domain"/>
    <property type="match status" value="1"/>
</dbReference>
<keyword evidence="3" id="KW-0862">Zinc</keyword>
<dbReference type="InterPro" id="IPR036291">
    <property type="entry name" value="NAD(P)-bd_dom_sf"/>
</dbReference>
<dbReference type="InterPro" id="IPR050129">
    <property type="entry name" value="Zn_alcohol_dh"/>
</dbReference>
<dbReference type="SUPFAM" id="SSF50129">
    <property type="entry name" value="GroES-like"/>
    <property type="match status" value="1"/>
</dbReference>
<organism evidence="6 7">
    <name type="scientific">Mycolicibacterium peregrinum</name>
    <name type="common">Mycobacterium peregrinum</name>
    <dbReference type="NCBI Taxonomy" id="43304"/>
    <lineage>
        <taxon>Bacteria</taxon>
        <taxon>Bacillati</taxon>
        <taxon>Actinomycetota</taxon>
        <taxon>Actinomycetes</taxon>
        <taxon>Mycobacteriales</taxon>
        <taxon>Mycobacteriaceae</taxon>
        <taxon>Mycolicibacterium</taxon>
    </lineage>
</organism>
<comment type="caution">
    <text evidence="6">The sequence shown here is derived from an EMBL/GenBank/DDBJ whole genome shotgun (WGS) entry which is preliminary data.</text>
</comment>
<dbReference type="GO" id="GO:0046872">
    <property type="term" value="F:metal ion binding"/>
    <property type="evidence" value="ECO:0007669"/>
    <property type="project" value="UniProtKB-KW"/>
</dbReference>
<dbReference type="InterPro" id="IPR013154">
    <property type="entry name" value="ADH-like_N"/>
</dbReference>
<evidence type="ECO:0000259" key="5">
    <source>
        <dbReference type="SMART" id="SM00829"/>
    </source>
</evidence>
<dbReference type="InterPro" id="IPR013149">
    <property type="entry name" value="ADH-like_C"/>
</dbReference>
<dbReference type="SMART" id="SM00829">
    <property type="entry name" value="PKS_ER"/>
    <property type="match status" value="1"/>
</dbReference>
<evidence type="ECO:0000256" key="3">
    <source>
        <dbReference type="ARBA" id="ARBA00022833"/>
    </source>
</evidence>
<dbReference type="Pfam" id="PF08240">
    <property type="entry name" value="ADH_N"/>
    <property type="match status" value="1"/>
</dbReference>
<dbReference type="RefSeq" id="WP_135361280.1">
    <property type="nucleotide sequence ID" value="NZ_RWJZ01000012.1"/>
</dbReference>
<evidence type="ECO:0000256" key="2">
    <source>
        <dbReference type="ARBA" id="ARBA00022723"/>
    </source>
</evidence>
<dbReference type="PANTHER" id="PTHR43401:SF2">
    <property type="entry name" value="L-THREONINE 3-DEHYDROGENASE"/>
    <property type="match status" value="1"/>
</dbReference>
<keyword evidence="7" id="KW-1185">Reference proteome</keyword>
<evidence type="ECO:0000256" key="1">
    <source>
        <dbReference type="ARBA" id="ARBA00001947"/>
    </source>
</evidence>
<dbReference type="Gene3D" id="3.40.50.720">
    <property type="entry name" value="NAD(P)-binding Rossmann-like Domain"/>
    <property type="match status" value="1"/>
</dbReference>
<dbReference type="CDD" id="cd08231">
    <property type="entry name" value="MDR_TM0436_like"/>
    <property type="match status" value="1"/>
</dbReference>
<protein>
    <submittedName>
        <fullName evidence="6">Zinc-binding alcohol dehydrogenase</fullName>
    </submittedName>
</protein>
<evidence type="ECO:0000313" key="7">
    <source>
        <dbReference type="Proteomes" id="UP000297792"/>
    </source>
</evidence>
<dbReference type="GO" id="GO:0016491">
    <property type="term" value="F:oxidoreductase activity"/>
    <property type="evidence" value="ECO:0007669"/>
    <property type="project" value="UniProtKB-KW"/>
</dbReference>
<dbReference type="PANTHER" id="PTHR43401">
    <property type="entry name" value="L-THREONINE 3-DEHYDROGENASE"/>
    <property type="match status" value="1"/>
</dbReference>
<keyword evidence="4" id="KW-0560">Oxidoreductase</keyword>
<keyword evidence="2" id="KW-0479">Metal-binding</keyword>
<dbReference type="Pfam" id="PF00107">
    <property type="entry name" value="ADH_zinc_N"/>
    <property type="match status" value="1"/>
</dbReference>
<dbReference type="Proteomes" id="UP000297792">
    <property type="component" value="Unassembled WGS sequence"/>
</dbReference>
<name>A0A4Z0HNW9_MYCPR</name>
<accession>A0A4Z0HNW9</accession>
<gene>
    <name evidence="6" type="ORF">EJD98_28390</name>
</gene>
<dbReference type="EMBL" id="RWKA01000023">
    <property type="protein sequence ID" value="TGB36755.1"/>
    <property type="molecule type" value="Genomic_DNA"/>
</dbReference>
<dbReference type="InterPro" id="IPR020843">
    <property type="entry name" value="ER"/>
</dbReference>
<comment type="cofactor">
    <cofactor evidence="1">
        <name>Zn(2+)</name>
        <dbReference type="ChEBI" id="CHEBI:29105"/>
    </cofactor>
</comment>
<evidence type="ECO:0000256" key="4">
    <source>
        <dbReference type="ARBA" id="ARBA00023002"/>
    </source>
</evidence>
<reference evidence="6 7" key="1">
    <citation type="submission" date="2018-12" db="EMBL/GenBank/DDBJ databases">
        <title>Draft genome sequences of Mycolicibacterium peregrinum isolated from a pig with lymphadenitis and from soil on the same Japanese pig farm.</title>
        <authorList>
            <person name="Komatsu T."/>
            <person name="Ohya K."/>
            <person name="Sawai K."/>
            <person name="Odoi J.O."/>
            <person name="Otsu K."/>
            <person name="Ota A."/>
            <person name="Ito T."/>
            <person name="Kawai M."/>
            <person name="Maruyama F."/>
        </authorList>
    </citation>
    <scope>NUCLEOTIDE SEQUENCE [LARGE SCALE GENOMIC DNA]</scope>
    <source>
        <strain evidence="6 7">138</strain>
    </source>
</reference>
<proteinExistence type="predicted"/>
<feature type="domain" description="Enoyl reductase (ER)" evidence="5">
    <location>
        <begin position="22"/>
        <end position="371"/>
    </location>
</feature>
<evidence type="ECO:0000313" key="6">
    <source>
        <dbReference type="EMBL" id="TGB36755.1"/>
    </source>
</evidence>
<dbReference type="InterPro" id="IPR011032">
    <property type="entry name" value="GroES-like_sf"/>
</dbReference>
<dbReference type="AlphaFoldDB" id="A0A4Z0HNW9"/>
<dbReference type="SUPFAM" id="SSF51735">
    <property type="entry name" value="NAD(P)-binding Rossmann-fold domains"/>
    <property type="match status" value="1"/>
</dbReference>
<sequence length="377" mass="40317">MHSKSHANTSRTGRIARFDEPGKPFQIETVTLPDVGPGEILVRVLRTNICGSDVHAWHGTFATRGLGGQLPTVLGHEMVGAIEVLGDGVTADSNGKSLAEGTRVVFPYFYCCHQCRNCLAGRRNACLNLKMAMLGRADEPPYFVGGYGDYYLLPAGAVVYTVPDTLSDDIAAGANCALSQVMYGLERVDLQLGEHVVVQGAGALGLYAVAVAKARGAANVIAIDGVPERLELATAFGADSVIDLNEVATPKDRAKAVRKLTDGQGADVVVEVVGHPSAIDEGLQMLAQFGRYVEIGNINIGKTFAFDPSRFVFTNKTMVGVSLYDPAVLSRALTFLDRYQHQLPFERLAAASYSLDDINEAFTAADGKRDVRARIAP</sequence>